<evidence type="ECO:0000256" key="1">
    <source>
        <dbReference type="ARBA" id="ARBA00004776"/>
    </source>
</evidence>
<evidence type="ECO:0000256" key="3">
    <source>
        <dbReference type="ARBA" id="ARBA00022676"/>
    </source>
</evidence>
<evidence type="ECO:0000259" key="5">
    <source>
        <dbReference type="Pfam" id="PF00535"/>
    </source>
</evidence>
<keyword evidence="3" id="KW-0328">Glycosyltransferase</keyword>
<evidence type="ECO:0000313" key="6">
    <source>
        <dbReference type="EMBL" id="MCO0831679.1"/>
    </source>
</evidence>
<sequence length="300" mass="34308">MTKSVSAVVVTYNRLELLKEVIESIQKQTYPVSHLIVVDNASEKDTQEYLESLGDSIDYLRLEENLGGAGGFNKGIRYFMEETDDDLVWVMDDDTVTHPDTVEKLINFANSEDNFSFLASDVRWTDGHRSKMNLPSAVAKLPGDGEVPEDQVEPLQLKNASFVSIMIKRSIVEKIGLPITDFFIWGDDIEYTERAARIAPGYFVPASKVTHKMASNVGSSLMNDGPNRTPRYFYSYRNRMYYVRQRNFVPKLKGLVKLYLELWQMRLAKTERKDEKLAVLKKGLRAGLTFNPVVEFAKRR</sequence>
<evidence type="ECO:0000256" key="2">
    <source>
        <dbReference type="ARBA" id="ARBA00006739"/>
    </source>
</evidence>
<dbReference type="PANTHER" id="PTHR43179">
    <property type="entry name" value="RHAMNOSYLTRANSFERASE WBBL"/>
    <property type="match status" value="1"/>
</dbReference>
<keyword evidence="7" id="KW-1185">Reference proteome</keyword>
<comment type="pathway">
    <text evidence="1">Cell wall biogenesis; cell wall polysaccharide biosynthesis.</text>
</comment>
<protein>
    <submittedName>
        <fullName evidence="6">Glycosyltransferase family 2 protein</fullName>
    </submittedName>
</protein>
<gene>
    <name evidence="6" type="ORF">NFX39_01035</name>
</gene>
<dbReference type="EMBL" id="JAMWYK010000001">
    <property type="protein sequence ID" value="MCO0831679.1"/>
    <property type="molecule type" value="Genomic_DNA"/>
</dbReference>
<comment type="similarity">
    <text evidence="2">Belongs to the glycosyltransferase 2 family.</text>
</comment>
<dbReference type="Gene3D" id="3.90.550.10">
    <property type="entry name" value="Spore Coat Polysaccharide Biosynthesis Protein SpsA, Chain A"/>
    <property type="match status" value="1"/>
</dbReference>
<dbReference type="Proteomes" id="UP001523234">
    <property type="component" value="Unassembled WGS sequence"/>
</dbReference>
<dbReference type="RefSeq" id="WP_252442157.1">
    <property type="nucleotide sequence ID" value="NZ_JAMWYK010000001.1"/>
</dbReference>
<dbReference type="SUPFAM" id="SSF53448">
    <property type="entry name" value="Nucleotide-diphospho-sugar transferases"/>
    <property type="match status" value="1"/>
</dbReference>
<evidence type="ECO:0000313" key="7">
    <source>
        <dbReference type="Proteomes" id="UP001523234"/>
    </source>
</evidence>
<comment type="caution">
    <text evidence="6">The sequence shown here is derived from an EMBL/GenBank/DDBJ whole genome shotgun (WGS) entry which is preliminary data.</text>
</comment>
<feature type="domain" description="Glycosyltransferase 2-like" evidence="5">
    <location>
        <begin position="6"/>
        <end position="176"/>
    </location>
</feature>
<reference evidence="6 7" key="1">
    <citation type="submission" date="2022-06" db="EMBL/GenBank/DDBJ databases">
        <title>Fructobacillus taiwanensis sp. nov., isolated from the honeybee.</title>
        <authorList>
            <person name="Chen Y.-S."/>
            <person name="Wang L.-T."/>
            <person name="Lee Y.-S."/>
            <person name="Chang Y.-C."/>
            <person name="Wu H.-C."/>
            <person name="Liao C.-Y."/>
            <person name="Chen W.-H."/>
            <person name="Deng J.-N."/>
            <person name="Wang Y.-H."/>
        </authorList>
    </citation>
    <scope>NUCLEOTIDE SEQUENCE [LARGE SCALE GENOMIC DNA]</scope>
    <source>
        <strain evidence="6 7">W13</strain>
    </source>
</reference>
<organism evidence="6 7">
    <name type="scientific">Fructobacillus apis</name>
    <dbReference type="NCBI Taxonomy" id="2935017"/>
    <lineage>
        <taxon>Bacteria</taxon>
        <taxon>Bacillati</taxon>
        <taxon>Bacillota</taxon>
        <taxon>Bacilli</taxon>
        <taxon>Lactobacillales</taxon>
        <taxon>Lactobacillaceae</taxon>
        <taxon>Fructobacillus</taxon>
    </lineage>
</organism>
<dbReference type="CDD" id="cd04185">
    <property type="entry name" value="GT_2_like_b"/>
    <property type="match status" value="1"/>
</dbReference>
<name>A0ABT0ZNW4_9LACO</name>
<dbReference type="Pfam" id="PF00535">
    <property type="entry name" value="Glycos_transf_2"/>
    <property type="match status" value="1"/>
</dbReference>
<accession>A0ABT0ZNW4</accession>
<dbReference type="PANTHER" id="PTHR43179:SF12">
    <property type="entry name" value="GALACTOFURANOSYLTRANSFERASE GLFT2"/>
    <property type="match status" value="1"/>
</dbReference>
<proteinExistence type="inferred from homology"/>
<dbReference type="InterPro" id="IPR029044">
    <property type="entry name" value="Nucleotide-diphossugar_trans"/>
</dbReference>
<dbReference type="InterPro" id="IPR001173">
    <property type="entry name" value="Glyco_trans_2-like"/>
</dbReference>
<evidence type="ECO:0000256" key="4">
    <source>
        <dbReference type="ARBA" id="ARBA00022679"/>
    </source>
</evidence>
<keyword evidence="4" id="KW-0808">Transferase</keyword>